<organism evidence="6">
    <name type="scientific">Lepocinclis steinii</name>
    <dbReference type="NCBI Taxonomy" id="459226"/>
    <lineage>
        <taxon>Eukaryota</taxon>
        <taxon>Discoba</taxon>
        <taxon>Euglenozoa</taxon>
        <taxon>Euglenida</taxon>
        <taxon>Spirocuta</taxon>
        <taxon>Euglenophyceae</taxon>
        <taxon>Euglenales</taxon>
        <taxon>Phacaceae</taxon>
        <taxon>Lepocinclis</taxon>
    </lineage>
</organism>
<dbReference type="GO" id="GO:0006412">
    <property type="term" value="P:translation"/>
    <property type="evidence" value="ECO:0007669"/>
    <property type="project" value="UniProtKB-UniRule"/>
</dbReference>
<dbReference type="PANTHER" id="PTHR11758">
    <property type="entry name" value="40S RIBOSOMAL PROTEIN S15A"/>
    <property type="match status" value="1"/>
</dbReference>
<evidence type="ECO:0000256" key="1">
    <source>
        <dbReference type="ARBA" id="ARBA00006471"/>
    </source>
</evidence>
<dbReference type="GO" id="GO:0009507">
    <property type="term" value="C:chloroplast"/>
    <property type="evidence" value="ECO:0007669"/>
    <property type="project" value="UniProtKB-SubCell"/>
</dbReference>
<comment type="similarity">
    <text evidence="1 4 5">Belongs to the universal ribosomal protein uS8 family.</text>
</comment>
<protein>
    <recommendedName>
        <fullName evidence="4">Small ribosomal subunit protein uS8c</fullName>
    </recommendedName>
</protein>
<evidence type="ECO:0000256" key="5">
    <source>
        <dbReference type="RuleBase" id="RU003660"/>
    </source>
</evidence>
<evidence type="ECO:0000256" key="2">
    <source>
        <dbReference type="ARBA" id="ARBA00022980"/>
    </source>
</evidence>
<dbReference type="AlphaFoldDB" id="A0A3G3LLN3"/>
<dbReference type="GO" id="GO:0005840">
    <property type="term" value="C:ribosome"/>
    <property type="evidence" value="ECO:0007669"/>
    <property type="project" value="UniProtKB-KW"/>
</dbReference>
<dbReference type="EMBL" id="MH898672">
    <property type="protein sequence ID" value="AYQ93617.1"/>
    <property type="molecule type" value="Genomic_DNA"/>
</dbReference>
<accession>A0A3G3LLN3</accession>
<gene>
    <name evidence="4" type="primary">rps8</name>
</gene>
<keyword evidence="4" id="KW-0699">rRNA-binding</keyword>
<dbReference type="Pfam" id="PF00410">
    <property type="entry name" value="Ribosomal_S8"/>
    <property type="match status" value="1"/>
</dbReference>
<sequence>MGSNDLISDMLTRIRNANLVGLEKVLVPYTNVNFDIIKILKDEGFIDSFDRVKEEKPNSSKLDFISINLKFKKGLKQKPYISFMKRVSKPGLRVYVNSHNIPKVWGGIGIAVLSTSNGLMTNKLAKLKGLGGEVLFYIW</sequence>
<dbReference type="Gene3D" id="3.30.1370.30">
    <property type="match status" value="1"/>
</dbReference>
<dbReference type="InterPro" id="IPR047863">
    <property type="entry name" value="Ribosomal_uS8_CS"/>
</dbReference>
<keyword evidence="2 4" id="KW-0689">Ribosomal protein</keyword>
<dbReference type="InterPro" id="IPR035987">
    <property type="entry name" value="Ribosomal_uS8_sf"/>
</dbReference>
<evidence type="ECO:0000256" key="4">
    <source>
        <dbReference type="HAMAP-Rule" id="MF_01302"/>
    </source>
</evidence>
<keyword evidence="3 4" id="KW-0687">Ribonucleoprotein</keyword>
<keyword evidence="4" id="KW-0694">RNA-binding</keyword>
<evidence type="ECO:0000256" key="3">
    <source>
        <dbReference type="ARBA" id="ARBA00023274"/>
    </source>
</evidence>
<geneLocation type="chloroplast" evidence="6"/>
<reference evidence="6" key="1">
    <citation type="journal article" date="2018" name="Sci. Rep.">
        <title>Dynamic evolution of inverted repeats in Euglenophyta plastid genomes.</title>
        <authorList>
            <person name="Karnkowska A."/>
            <person name="Bennett M.S."/>
            <person name="Triemer R.E."/>
        </authorList>
    </citation>
    <scope>NUCLEOTIDE SEQUENCE</scope>
</reference>
<dbReference type="GO" id="GO:1990904">
    <property type="term" value="C:ribonucleoprotein complex"/>
    <property type="evidence" value="ECO:0007669"/>
    <property type="project" value="UniProtKB-KW"/>
</dbReference>
<keyword evidence="6" id="KW-0934">Plastid</keyword>
<dbReference type="HAMAP" id="MF_01302_B">
    <property type="entry name" value="Ribosomal_uS8_B"/>
    <property type="match status" value="1"/>
</dbReference>
<keyword evidence="6" id="KW-0150">Chloroplast</keyword>
<comment type="subcellular location">
    <subcellularLocation>
        <location evidence="4">Plastid</location>
        <location evidence="4">Chloroplast</location>
    </subcellularLocation>
</comment>
<dbReference type="PROSITE" id="PS00053">
    <property type="entry name" value="RIBOSOMAL_S8"/>
    <property type="match status" value="1"/>
</dbReference>
<comment type="function">
    <text evidence="4">One of the primary rRNA binding proteins, it binds directly to 16S rRNA central domain where it helps coordinate assembly of the platform of the 30S subunit.</text>
</comment>
<dbReference type="FunFam" id="3.30.1490.10:FF:000001">
    <property type="entry name" value="30S ribosomal protein S8"/>
    <property type="match status" value="1"/>
</dbReference>
<dbReference type="Gene3D" id="3.30.1490.10">
    <property type="match status" value="1"/>
</dbReference>
<dbReference type="SUPFAM" id="SSF56047">
    <property type="entry name" value="Ribosomal protein S8"/>
    <property type="match status" value="1"/>
</dbReference>
<comment type="subunit">
    <text evidence="4">Part of the 30S ribosomal subunit.</text>
</comment>
<dbReference type="InterPro" id="IPR000630">
    <property type="entry name" value="Ribosomal_uS8"/>
</dbReference>
<proteinExistence type="inferred from homology"/>
<evidence type="ECO:0000313" key="6">
    <source>
        <dbReference type="EMBL" id="AYQ93617.1"/>
    </source>
</evidence>
<dbReference type="NCBIfam" id="NF001109">
    <property type="entry name" value="PRK00136.1"/>
    <property type="match status" value="1"/>
</dbReference>
<dbReference type="GO" id="GO:0003735">
    <property type="term" value="F:structural constituent of ribosome"/>
    <property type="evidence" value="ECO:0007669"/>
    <property type="project" value="InterPro"/>
</dbReference>
<name>A0A3G3LLN3_9EUGL</name>
<dbReference type="GO" id="GO:0019843">
    <property type="term" value="F:rRNA binding"/>
    <property type="evidence" value="ECO:0007669"/>
    <property type="project" value="UniProtKB-UniRule"/>
</dbReference>